<evidence type="ECO:0000259" key="2">
    <source>
        <dbReference type="SMART" id="SM00912"/>
    </source>
</evidence>
<dbReference type="InterPro" id="IPR012334">
    <property type="entry name" value="Pectin_lyas_fold"/>
</dbReference>
<dbReference type="Proteomes" id="UP000762253">
    <property type="component" value="Unassembled WGS sequence"/>
</dbReference>
<evidence type="ECO:0000313" key="3">
    <source>
        <dbReference type="EMBL" id="NMF66120.1"/>
    </source>
</evidence>
<feature type="compositionally biased region" description="Polar residues" evidence="1">
    <location>
        <begin position="888"/>
        <end position="898"/>
    </location>
</feature>
<dbReference type="Pfam" id="PF05860">
    <property type="entry name" value="TPS"/>
    <property type="match status" value="1"/>
</dbReference>
<dbReference type="SMART" id="SM00912">
    <property type="entry name" value="Haemagg_act"/>
    <property type="match status" value="1"/>
</dbReference>
<accession>A0ABX1MG99</accession>
<organism evidence="3 4">
    <name type="scientific">Brasilonema octagenarum UFV-OR1</name>
    <dbReference type="NCBI Taxonomy" id="417115"/>
    <lineage>
        <taxon>Bacteria</taxon>
        <taxon>Bacillati</taxon>
        <taxon>Cyanobacteriota</taxon>
        <taxon>Cyanophyceae</taxon>
        <taxon>Nostocales</taxon>
        <taxon>Scytonemataceae</taxon>
        <taxon>Brasilonema</taxon>
        <taxon>Octagenarum group</taxon>
    </lineage>
</organism>
<dbReference type="InterPro" id="IPR008638">
    <property type="entry name" value="FhaB/CdiA-like_TPS"/>
</dbReference>
<dbReference type="RefSeq" id="WP_169267689.1">
    <property type="nucleotide sequence ID" value="NZ_QMEC01000136.1"/>
</dbReference>
<gene>
    <name evidence="3" type="ORF">DP115_26600</name>
</gene>
<dbReference type="Gene3D" id="2.160.20.10">
    <property type="entry name" value="Single-stranded right-handed beta-helix, Pectin lyase-like"/>
    <property type="match status" value="3"/>
</dbReference>
<protein>
    <recommendedName>
        <fullName evidence="2">Filamentous haemagglutinin FhaB/tRNA nuclease CdiA-like TPS domain-containing protein</fullName>
    </recommendedName>
</protein>
<name>A0ABX1MG99_9CYAN</name>
<dbReference type="EMBL" id="QMEC01000136">
    <property type="protein sequence ID" value="NMF66120.1"/>
    <property type="molecule type" value="Genomic_DNA"/>
</dbReference>
<feature type="region of interest" description="Disordered" evidence="1">
    <location>
        <begin position="860"/>
        <end position="899"/>
    </location>
</feature>
<dbReference type="SUPFAM" id="SSF51126">
    <property type="entry name" value="Pectin lyase-like"/>
    <property type="match status" value="2"/>
</dbReference>
<dbReference type="NCBIfam" id="TIGR01901">
    <property type="entry name" value="adhes_NPXG"/>
    <property type="match status" value="1"/>
</dbReference>
<comment type="caution">
    <text evidence="3">The sequence shown here is derived from an EMBL/GenBank/DDBJ whole genome shotgun (WGS) entry which is preliminary data.</text>
</comment>
<proteinExistence type="predicted"/>
<keyword evidence="4" id="KW-1185">Reference proteome</keyword>
<sequence>MNRSHLKAWILTGSIVSGLLYVQSIAAQVIPDNTLPAAERSQVTGNPNVQIDGGARRGGNLFHSFSQFSIPTGGSAYFNNTADVQNIFSRVTGGSVSNIDGLIRANGTANLFLLNPNGILFGPNASLNLGGSFVGTTANAIGFPNGEVFSSDATKPLPSQLLTINPNAFFFNQLAAQAIINQSTANKETGLRVPAAQSLLLVGGDIRLEGGRIVSPASRVELGAVAGLGSVGLSQTAGEWRLSFPNDLVRADVSLNNRSRIDVRAGGGGSIAVTARNLTMNQTSFLQVGINSGLGFVGASAGNLTVDATQTVTLKDVSLLVNYVEPGATGNAGNINILTGSLDLINGSQLFANTYGNGNAGQVNVNARERVSFAGEGDTGFSLVSSGAFSSVAQGAVGNGSDINIETGSLSMTGGAGLYAITFGKGNAGNINIVARERVSFDGIARSGSPTGAFSSIEQSGIGNAGNINIRTRSLSMTGGAGLLALTEGNGNAGDIIVIADAANFSGVSNSGLASGMLTSSSATANGQGGNIKITAGTLSIQDGAVLTARTYNRFDSGNITLNVNTLNLTGGGKLLTTTHSSGRAGNTIINATDKINISGFDPTFADRVARFGELTNTISASSGLFANTEPNSTGRSGDIHLSTETLNIQNQGKVTVSSLGTGSAGNLLVDADRIFLNNQGSIRADTNGGGGDINVRSPFILLRNGSNITTNATGANIPGGNITTDTRFLIAVPKEDSNISANSEDFRGGNVRINAFSIFGIQPSLVSTPLSEITATGATSALSGTIDVITAGIDPTSGLVALPTDLADQSGLIAQGCPADRGNSFVITGRGGLPPTPEQQLDDDAEWSDRRRLVVGQQVDSRGGHGLRRERSTERNTQTRRHEESFNSKFKTQNSKLPDTPIIEATGWRITPAGEIFLVADTPDPTVQNRLNQFVACQGRR</sequence>
<evidence type="ECO:0000313" key="4">
    <source>
        <dbReference type="Proteomes" id="UP000762253"/>
    </source>
</evidence>
<reference evidence="3 4" key="1">
    <citation type="submission" date="2018-06" db="EMBL/GenBank/DDBJ databases">
        <title>Comparative genomics of Brasilonema spp. strains.</title>
        <authorList>
            <person name="Alvarenga D.O."/>
            <person name="Fiore M.F."/>
            <person name="Varani A.M."/>
        </authorList>
    </citation>
    <scope>NUCLEOTIDE SEQUENCE [LARGE SCALE GENOMIC DNA]</scope>
    <source>
        <strain evidence="3 4">UFV-OR1</strain>
    </source>
</reference>
<dbReference type="InterPro" id="IPR011050">
    <property type="entry name" value="Pectin_lyase_fold/virulence"/>
</dbReference>
<feature type="domain" description="Filamentous haemagglutinin FhaB/tRNA nuclease CdiA-like TPS" evidence="2">
    <location>
        <begin position="37"/>
        <end position="144"/>
    </location>
</feature>
<evidence type="ECO:0000256" key="1">
    <source>
        <dbReference type="SAM" id="MobiDB-lite"/>
    </source>
</evidence>